<proteinExistence type="predicted"/>
<accession>A0ABS2EQY3</accession>
<organism evidence="7 8">
    <name type="scientific">Limosilactobacillus alvi</name>
    <dbReference type="NCBI Taxonomy" id="990412"/>
    <lineage>
        <taxon>Bacteria</taxon>
        <taxon>Bacillati</taxon>
        <taxon>Bacillota</taxon>
        <taxon>Bacilli</taxon>
        <taxon>Lactobacillales</taxon>
        <taxon>Lactobacillaceae</taxon>
        <taxon>Limosilactobacillus</taxon>
    </lineage>
</organism>
<evidence type="ECO:0000256" key="1">
    <source>
        <dbReference type="ARBA" id="ARBA00012513"/>
    </source>
</evidence>
<sequence length="85" mass="9042">GIAKIVTSSNLTASGAMVGTPSYMAPEQGMGQPGDERSDIYSLGVMLYQLMIGRLPYDADTPLAVVLKHINDPLPLPRSIKPDLS</sequence>
<dbReference type="SUPFAM" id="SSF56112">
    <property type="entry name" value="Protein kinase-like (PK-like)"/>
    <property type="match status" value="1"/>
</dbReference>
<dbReference type="InterPro" id="IPR011009">
    <property type="entry name" value="Kinase-like_dom_sf"/>
</dbReference>
<dbReference type="EMBL" id="JACJJQ010000120">
    <property type="protein sequence ID" value="MBM6754909.1"/>
    <property type="molecule type" value="Genomic_DNA"/>
</dbReference>
<dbReference type="InterPro" id="IPR000719">
    <property type="entry name" value="Prot_kinase_dom"/>
</dbReference>
<keyword evidence="8" id="KW-1185">Reference proteome</keyword>
<dbReference type="PANTHER" id="PTHR43671">
    <property type="entry name" value="SERINE/THREONINE-PROTEIN KINASE NEK"/>
    <property type="match status" value="1"/>
</dbReference>
<dbReference type="PANTHER" id="PTHR43671:SF13">
    <property type="entry name" value="SERINE_THREONINE-PROTEIN KINASE NEK2"/>
    <property type="match status" value="1"/>
</dbReference>
<feature type="non-terminal residue" evidence="7">
    <location>
        <position position="85"/>
    </location>
</feature>
<keyword evidence="4 7" id="KW-0418">Kinase</keyword>
<protein>
    <recommendedName>
        <fullName evidence="1">non-specific serine/threonine protein kinase</fullName>
        <ecNumber evidence="1">2.7.11.1</ecNumber>
    </recommendedName>
</protein>
<dbReference type="GO" id="GO:0016301">
    <property type="term" value="F:kinase activity"/>
    <property type="evidence" value="ECO:0007669"/>
    <property type="project" value="UniProtKB-KW"/>
</dbReference>
<gene>
    <name evidence="7" type="ORF">H5993_09320</name>
</gene>
<dbReference type="Pfam" id="PF00069">
    <property type="entry name" value="Pkinase"/>
    <property type="match status" value="1"/>
</dbReference>
<feature type="domain" description="Protein kinase" evidence="6">
    <location>
        <begin position="1"/>
        <end position="85"/>
    </location>
</feature>
<evidence type="ECO:0000313" key="7">
    <source>
        <dbReference type="EMBL" id="MBM6754909.1"/>
    </source>
</evidence>
<dbReference type="EC" id="2.7.11.1" evidence="1"/>
<evidence type="ECO:0000256" key="2">
    <source>
        <dbReference type="ARBA" id="ARBA00022679"/>
    </source>
</evidence>
<feature type="non-terminal residue" evidence="7">
    <location>
        <position position="1"/>
    </location>
</feature>
<dbReference type="Proteomes" id="UP000776629">
    <property type="component" value="Unassembled WGS sequence"/>
</dbReference>
<name>A0ABS2EQY3_9LACO</name>
<comment type="caution">
    <text evidence="7">The sequence shown here is derived from an EMBL/GenBank/DDBJ whole genome shotgun (WGS) entry which is preliminary data.</text>
</comment>
<evidence type="ECO:0000259" key="6">
    <source>
        <dbReference type="PROSITE" id="PS50011"/>
    </source>
</evidence>
<dbReference type="PROSITE" id="PS50011">
    <property type="entry name" value="PROTEIN_KINASE_DOM"/>
    <property type="match status" value="1"/>
</dbReference>
<dbReference type="InterPro" id="IPR050660">
    <property type="entry name" value="NEK_Ser/Thr_kinase"/>
</dbReference>
<keyword evidence="2" id="KW-0808">Transferase</keyword>
<keyword evidence="3" id="KW-0547">Nucleotide-binding</keyword>
<keyword evidence="5" id="KW-0067">ATP-binding</keyword>
<reference evidence="7 8" key="1">
    <citation type="journal article" date="2021" name="Sci. Rep.">
        <title>The distribution of antibiotic resistance genes in chicken gut microbiota commensals.</title>
        <authorList>
            <person name="Juricova H."/>
            <person name="Matiasovicova J."/>
            <person name="Kubasova T."/>
            <person name="Cejkova D."/>
            <person name="Rychlik I."/>
        </authorList>
    </citation>
    <scope>NUCLEOTIDE SEQUENCE [LARGE SCALE GENOMIC DNA]</scope>
    <source>
        <strain evidence="7 8">An810</strain>
    </source>
</reference>
<evidence type="ECO:0000256" key="3">
    <source>
        <dbReference type="ARBA" id="ARBA00022741"/>
    </source>
</evidence>
<evidence type="ECO:0000256" key="5">
    <source>
        <dbReference type="ARBA" id="ARBA00022840"/>
    </source>
</evidence>
<evidence type="ECO:0000256" key="4">
    <source>
        <dbReference type="ARBA" id="ARBA00022777"/>
    </source>
</evidence>
<evidence type="ECO:0000313" key="8">
    <source>
        <dbReference type="Proteomes" id="UP000776629"/>
    </source>
</evidence>
<dbReference type="Gene3D" id="1.10.510.10">
    <property type="entry name" value="Transferase(Phosphotransferase) domain 1"/>
    <property type="match status" value="1"/>
</dbReference>